<gene>
    <name evidence="2" type="ORF">MiSe_41610</name>
</gene>
<keyword evidence="1" id="KW-0812">Transmembrane</keyword>
<name>A0AAV3X993_9CYAN</name>
<keyword evidence="1" id="KW-0472">Membrane</keyword>
<proteinExistence type="predicted"/>
<feature type="transmembrane region" description="Helical" evidence="1">
    <location>
        <begin position="56"/>
        <end position="76"/>
    </location>
</feature>
<keyword evidence="3" id="KW-1185">Reference proteome</keyword>
<sequence length="365" mass="40886">MQLKKLTKIIGKKLSLNPEALDKLSKIIILLLFGLVSLVVLYFISKLNPQLQETIAEIALGLIPEFIGSIAVYLVLDSSIKQLYGISELPALPLEDFVDDINSAKRIRILETFTDLANDKYLHQKFSQAVITALDNGAEIQILLIHPDSEGAKQRDEELKSIGINVLDMLRLTLARFYKLQDKLSDKRGRGSRRGKLQIKLYNASPAIAMHMWDRDAYVSFFPVGKRSDEAPNLKISIVTTFGRFAASKFDELWIHQETISLTSHMKLTVILSNGQKNDLYYVRSGDKTPKSFYASCTFGENLLNYLDQSCLPQADPIKVIAEGKSSSATCKRLNSSSDKNLAIALKKNMSGMLKRGTQELTRIL</sequence>
<reference evidence="2" key="1">
    <citation type="submission" date="2019-10" db="EMBL/GenBank/DDBJ databases">
        <title>Draft genome sequece of Microseira wollei NIES-4236.</title>
        <authorList>
            <person name="Yamaguchi H."/>
            <person name="Suzuki S."/>
            <person name="Kawachi M."/>
        </authorList>
    </citation>
    <scope>NUCLEOTIDE SEQUENCE</scope>
    <source>
        <strain evidence="2">NIES-4236</strain>
    </source>
</reference>
<keyword evidence="1" id="KW-1133">Transmembrane helix</keyword>
<dbReference type="AlphaFoldDB" id="A0AAV3X993"/>
<dbReference type="EMBL" id="BLAY01000065">
    <property type="protein sequence ID" value="GET39392.1"/>
    <property type="molecule type" value="Genomic_DNA"/>
</dbReference>
<feature type="transmembrane region" description="Helical" evidence="1">
    <location>
        <begin position="24"/>
        <end position="44"/>
    </location>
</feature>
<organism evidence="2 3">
    <name type="scientific">Microseira wollei NIES-4236</name>
    <dbReference type="NCBI Taxonomy" id="2530354"/>
    <lineage>
        <taxon>Bacteria</taxon>
        <taxon>Bacillati</taxon>
        <taxon>Cyanobacteriota</taxon>
        <taxon>Cyanophyceae</taxon>
        <taxon>Oscillatoriophycideae</taxon>
        <taxon>Aerosakkonematales</taxon>
        <taxon>Aerosakkonemataceae</taxon>
        <taxon>Microseira</taxon>
    </lineage>
</organism>
<dbReference type="Proteomes" id="UP001050975">
    <property type="component" value="Unassembled WGS sequence"/>
</dbReference>
<comment type="caution">
    <text evidence="2">The sequence shown here is derived from an EMBL/GenBank/DDBJ whole genome shotgun (WGS) entry which is preliminary data.</text>
</comment>
<dbReference type="RefSeq" id="WP_226584713.1">
    <property type="nucleotide sequence ID" value="NZ_BLAY01000065.1"/>
</dbReference>
<accession>A0AAV3X993</accession>
<evidence type="ECO:0000313" key="2">
    <source>
        <dbReference type="EMBL" id="GET39392.1"/>
    </source>
</evidence>
<protein>
    <submittedName>
        <fullName evidence="2">Uncharacterized protein</fullName>
    </submittedName>
</protein>
<evidence type="ECO:0000256" key="1">
    <source>
        <dbReference type="SAM" id="Phobius"/>
    </source>
</evidence>
<evidence type="ECO:0000313" key="3">
    <source>
        <dbReference type="Proteomes" id="UP001050975"/>
    </source>
</evidence>